<evidence type="ECO:0000256" key="5">
    <source>
        <dbReference type="RuleBase" id="RU003690"/>
    </source>
</evidence>
<dbReference type="PANTHER" id="PTHR10353">
    <property type="entry name" value="GLYCOSYL HYDROLASE"/>
    <property type="match status" value="1"/>
</dbReference>
<evidence type="ECO:0000256" key="1">
    <source>
        <dbReference type="ARBA" id="ARBA00010838"/>
    </source>
</evidence>
<dbReference type="InterPro" id="IPR017853">
    <property type="entry name" value="GH"/>
</dbReference>
<feature type="active site" description="Nucleophile" evidence="4">
    <location>
        <position position="384"/>
    </location>
</feature>
<evidence type="ECO:0000256" key="3">
    <source>
        <dbReference type="ARBA" id="ARBA00023295"/>
    </source>
</evidence>
<dbReference type="InterPro" id="IPR018120">
    <property type="entry name" value="Glyco_hydro_1_AS"/>
</dbReference>
<keyword evidence="7" id="KW-1185">Reference proteome</keyword>
<dbReference type="InterPro" id="IPR001360">
    <property type="entry name" value="Glyco_hydro_1"/>
</dbReference>
<sequence>MSSIGKLHPSAFGHDFVWGTASSAYQFGYISFLRTQSKYFDFLFVASMKVRQINTVKAQVFGILSHMNDLEDVQIMKKMGFNAFRLSISWSRILPSGKISGGVNQEGIQFYHDLIDELLSNGIKPFVALFHWDLPQALESEYMGFLSTQIVGDFCDYANLCFWEYGGKVKNWITLNEPVSYCYGGYVDGGLAPGRGSDSSTPLNSPAEGHEIFTGIHLPRCQATEPAGNGGSLGNAGDPGTEPYIVARNQLLAHAAAVKLYKDNFQDVQKGQIGIVLVSNWFLPWDANSEEDKVAVKRALDFMLGWFMEPLMKGVYPHNMMKYVDKDRLPNYNKDKVPIGEKSGADWLYIYPKGIGEVLKWIADTYGEKRNSCDNNDLVIYITENGVAEKDDFKKTIKEALVYKGASGGDMRTNYHKDHLQVLKDAMTDITKKYCVKIKGYFAWSLVDNYEWAGGYKTRFGLMYVDYKDGHLARYPKESAIWFANFLKGDGQS</sequence>
<dbReference type="Gene3D" id="3.20.20.80">
    <property type="entry name" value="Glycosidases"/>
    <property type="match status" value="2"/>
</dbReference>
<evidence type="ECO:0000313" key="6">
    <source>
        <dbReference type="EMBL" id="KAG5517697.1"/>
    </source>
</evidence>
<dbReference type="PRINTS" id="PR00131">
    <property type="entry name" value="GLHYDRLASE1"/>
</dbReference>
<dbReference type="SUPFAM" id="SSF51445">
    <property type="entry name" value="(Trans)glycosidases"/>
    <property type="match status" value="1"/>
</dbReference>
<reference evidence="6 7" key="1">
    <citation type="submission" date="2020-08" db="EMBL/GenBank/DDBJ databases">
        <title>Plant Genome Project.</title>
        <authorList>
            <person name="Zhang R.-G."/>
        </authorList>
    </citation>
    <scope>NUCLEOTIDE SEQUENCE [LARGE SCALE GENOMIC DNA]</scope>
    <source>
        <strain evidence="6">WSP0</strain>
        <tissue evidence="6">Leaf</tissue>
    </source>
</reference>
<dbReference type="GO" id="GO:0008422">
    <property type="term" value="F:beta-glucosidase activity"/>
    <property type="evidence" value="ECO:0007669"/>
    <property type="project" value="TreeGrafter"/>
</dbReference>
<accession>A0AAV6HXG3</accession>
<keyword evidence="2" id="KW-0378">Hydrolase</keyword>
<dbReference type="PROSITE" id="PS00572">
    <property type="entry name" value="GLYCOSYL_HYDROL_F1_1"/>
    <property type="match status" value="1"/>
</dbReference>
<evidence type="ECO:0000313" key="7">
    <source>
        <dbReference type="Proteomes" id="UP000823749"/>
    </source>
</evidence>
<protein>
    <recommendedName>
        <fullName evidence="8">Beta-glucosidase</fullName>
    </recommendedName>
</protein>
<proteinExistence type="inferred from homology"/>
<comment type="similarity">
    <text evidence="1 5">Belongs to the glycosyl hydrolase 1 family.</text>
</comment>
<organism evidence="6 7">
    <name type="scientific">Rhododendron griersonianum</name>
    <dbReference type="NCBI Taxonomy" id="479676"/>
    <lineage>
        <taxon>Eukaryota</taxon>
        <taxon>Viridiplantae</taxon>
        <taxon>Streptophyta</taxon>
        <taxon>Embryophyta</taxon>
        <taxon>Tracheophyta</taxon>
        <taxon>Spermatophyta</taxon>
        <taxon>Magnoliopsida</taxon>
        <taxon>eudicotyledons</taxon>
        <taxon>Gunneridae</taxon>
        <taxon>Pentapetalae</taxon>
        <taxon>asterids</taxon>
        <taxon>Ericales</taxon>
        <taxon>Ericaceae</taxon>
        <taxon>Ericoideae</taxon>
        <taxon>Rhodoreae</taxon>
        <taxon>Rhododendron</taxon>
    </lineage>
</organism>
<dbReference type="EMBL" id="JACTNZ010000013">
    <property type="protein sequence ID" value="KAG5517697.1"/>
    <property type="molecule type" value="Genomic_DNA"/>
</dbReference>
<dbReference type="GO" id="GO:0005975">
    <property type="term" value="P:carbohydrate metabolic process"/>
    <property type="evidence" value="ECO:0007669"/>
    <property type="project" value="InterPro"/>
</dbReference>
<dbReference type="PANTHER" id="PTHR10353:SF137">
    <property type="entry name" value="MYROSINASE 3-RELATED"/>
    <property type="match status" value="1"/>
</dbReference>
<name>A0AAV6HXG3_9ERIC</name>
<evidence type="ECO:0008006" key="8">
    <source>
        <dbReference type="Google" id="ProtNLM"/>
    </source>
</evidence>
<comment type="caution">
    <text evidence="6">The sequence shown here is derived from an EMBL/GenBank/DDBJ whole genome shotgun (WGS) entry which is preliminary data.</text>
</comment>
<dbReference type="AlphaFoldDB" id="A0AAV6HXG3"/>
<dbReference type="Proteomes" id="UP000823749">
    <property type="component" value="Chromosome 13"/>
</dbReference>
<dbReference type="Pfam" id="PF00232">
    <property type="entry name" value="Glyco_hydro_1"/>
    <property type="match status" value="2"/>
</dbReference>
<evidence type="ECO:0000256" key="2">
    <source>
        <dbReference type="ARBA" id="ARBA00022801"/>
    </source>
</evidence>
<evidence type="ECO:0000256" key="4">
    <source>
        <dbReference type="PROSITE-ProRule" id="PRU10055"/>
    </source>
</evidence>
<gene>
    <name evidence="6" type="ORF">RHGRI_038173</name>
</gene>
<keyword evidence="3" id="KW-0326">Glycosidase</keyword>